<dbReference type="InterPro" id="IPR000515">
    <property type="entry name" value="MetI-like"/>
</dbReference>
<evidence type="ECO:0000256" key="4">
    <source>
        <dbReference type="ARBA" id="ARBA00022475"/>
    </source>
</evidence>
<feature type="transmembrane region" description="Helical" evidence="10">
    <location>
        <begin position="12"/>
        <end position="30"/>
    </location>
</feature>
<feature type="transmembrane region" description="Helical" evidence="10">
    <location>
        <begin position="170"/>
        <end position="192"/>
    </location>
</feature>
<comment type="function">
    <text evidence="8">Part of the ABC transporter complex GsiABCD involved in glutathione import. Probably responsible for the translocation of the substrate across the membrane.</text>
</comment>
<keyword evidence="5 10" id="KW-0812">Transmembrane</keyword>
<proteinExistence type="inferred from homology"/>
<dbReference type="Pfam" id="PF00528">
    <property type="entry name" value="BPD_transp_1"/>
    <property type="match status" value="1"/>
</dbReference>
<dbReference type="EMBL" id="CP130319">
    <property type="protein sequence ID" value="WNR47011.1"/>
    <property type="molecule type" value="Genomic_DNA"/>
</dbReference>
<keyword evidence="13" id="KW-1185">Reference proteome</keyword>
<feature type="transmembrane region" description="Helical" evidence="10">
    <location>
        <begin position="101"/>
        <end position="123"/>
    </location>
</feature>
<comment type="subcellular location">
    <subcellularLocation>
        <location evidence="1 10">Cell membrane</location>
        <topology evidence="1 10">Multi-pass membrane protein</topology>
    </subcellularLocation>
</comment>
<dbReference type="PANTHER" id="PTHR43163">
    <property type="entry name" value="DIPEPTIDE TRANSPORT SYSTEM PERMEASE PROTEIN DPPB-RELATED"/>
    <property type="match status" value="1"/>
</dbReference>
<name>A0AA96LTG2_9BACL</name>
<evidence type="ECO:0000256" key="9">
    <source>
        <dbReference type="ARBA" id="ARBA00041107"/>
    </source>
</evidence>
<dbReference type="PROSITE" id="PS50928">
    <property type="entry name" value="ABC_TM1"/>
    <property type="match status" value="1"/>
</dbReference>
<gene>
    <name evidence="12" type="ORF">MJB10_08470</name>
</gene>
<dbReference type="InterPro" id="IPR045621">
    <property type="entry name" value="BPD_transp_1_N"/>
</dbReference>
<reference evidence="12" key="1">
    <citation type="submission" date="2022-02" db="EMBL/GenBank/DDBJ databases">
        <title>Paenibacillus sp. MBLB1832 Whole Genome Shotgun Sequencing.</title>
        <authorList>
            <person name="Hwang C.Y."/>
            <person name="Cho E.-S."/>
            <person name="Seo M.-J."/>
        </authorList>
    </citation>
    <scope>NUCLEOTIDE SEQUENCE</scope>
    <source>
        <strain evidence="12">MBLB1832</strain>
    </source>
</reference>
<sequence length="307" mass="34230">MYFYMIKRTLGMIPILLTVSIISFLLIHLTPSDPIRILYGNDLDKATYEKYKQLEGFDDPLYVQYGRYMYQVLVKGDFGKSYNSKSNVSKEIMERLKATTVLTLMAMIWAVILGLVIGMISAVKRNSVWDRVGMIASITSLSVPEFWFGLILVEVFSVKLGWLPSGGAGGISHLILPSLTLGLGVAAVIARFTRSSVLEVLREDYVRTARAKGQKESKILGIHVLRNALIPVLTMTGLQFGFLIGGASVVETVFVYPGLGSFMVDAIVTRDYPVVQALIMLFSFQFLVINLLVDIGYSFLNPQIRYQ</sequence>
<accession>A0AA96LTG2</accession>
<evidence type="ECO:0000256" key="8">
    <source>
        <dbReference type="ARBA" id="ARBA00037215"/>
    </source>
</evidence>
<evidence type="ECO:0000313" key="13">
    <source>
        <dbReference type="Proteomes" id="UP001304650"/>
    </source>
</evidence>
<feature type="transmembrane region" description="Helical" evidence="10">
    <location>
        <begin position="135"/>
        <end position="158"/>
    </location>
</feature>
<evidence type="ECO:0000259" key="11">
    <source>
        <dbReference type="PROSITE" id="PS50928"/>
    </source>
</evidence>
<evidence type="ECO:0000256" key="2">
    <source>
        <dbReference type="ARBA" id="ARBA00009306"/>
    </source>
</evidence>
<dbReference type="AlphaFoldDB" id="A0AA96LTG2"/>
<evidence type="ECO:0000256" key="3">
    <source>
        <dbReference type="ARBA" id="ARBA00022448"/>
    </source>
</evidence>
<evidence type="ECO:0000256" key="7">
    <source>
        <dbReference type="ARBA" id="ARBA00023136"/>
    </source>
</evidence>
<evidence type="ECO:0000256" key="5">
    <source>
        <dbReference type="ARBA" id="ARBA00022692"/>
    </source>
</evidence>
<evidence type="ECO:0000313" key="12">
    <source>
        <dbReference type="EMBL" id="WNR47011.1"/>
    </source>
</evidence>
<keyword evidence="3 10" id="KW-0813">Transport</keyword>
<dbReference type="Pfam" id="PF19300">
    <property type="entry name" value="BPD_transp_1_N"/>
    <property type="match status" value="1"/>
</dbReference>
<feature type="transmembrane region" description="Helical" evidence="10">
    <location>
        <begin position="228"/>
        <end position="254"/>
    </location>
</feature>
<keyword evidence="6 10" id="KW-1133">Transmembrane helix</keyword>
<evidence type="ECO:0000256" key="1">
    <source>
        <dbReference type="ARBA" id="ARBA00004651"/>
    </source>
</evidence>
<dbReference type="Proteomes" id="UP001304650">
    <property type="component" value="Chromosome"/>
</dbReference>
<comment type="similarity">
    <text evidence="2 10">Belongs to the binding-protein-dependent transport system permease family.</text>
</comment>
<keyword evidence="7 10" id="KW-0472">Membrane</keyword>
<evidence type="ECO:0000256" key="10">
    <source>
        <dbReference type="RuleBase" id="RU363032"/>
    </source>
</evidence>
<dbReference type="GO" id="GO:0055085">
    <property type="term" value="P:transmembrane transport"/>
    <property type="evidence" value="ECO:0007669"/>
    <property type="project" value="InterPro"/>
</dbReference>
<protein>
    <recommendedName>
        <fullName evidence="9">Glutathione transport system permease protein GsiC</fullName>
    </recommendedName>
</protein>
<dbReference type="GO" id="GO:0005886">
    <property type="term" value="C:plasma membrane"/>
    <property type="evidence" value="ECO:0007669"/>
    <property type="project" value="UniProtKB-SubCell"/>
</dbReference>
<keyword evidence="4" id="KW-1003">Cell membrane</keyword>
<feature type="domain" description="ABC transmembrane type-1" evidence="11">
    <location>
        <begin position="96"/>
        <end position="293"/>
    </location>
</feature>
<dbReference type="PANTHER" id="PTHR43163:SF5">
    <property type="entry name" value="GLUTATHIONE TRANSPORT SYSTEM PERMEASE PROTEIN GSIC"/>
    <property type="match status" value="1"/>
</dbReference>
<organism evidence="12 13">
    <name type="scientific">Paenibacillus roseopurpureus</name>
    <dbReference type="NCBI Taxonomy" id="2918901"/>
    <lineage>
        <taxon>Bacteria</taxon>
        <taxon>Bacillati</taxon>
        <taxon>Bacillota</taxon>
        <taxon>Bacilli</taxon>
        <taxon>Bacillales</taxon>
        <taxon>Paenibacillaceae</taxon>
        <taxon>Paenibacillus</taxon>
    </lineage>
</organism>
<dbReference type="CDD" id="cd06261">
    <property type="entry name" value="TM_PBP2"/>
    <property type="match status" value="1"/>
</dbReference>
<dbReference type="KEGG" id="proo:MJB10_08470"/>
<dbReference type="InterPro" id="IPR035906">
    <property type="entry name" value="MetI-like_sf"/>
</dbReference>
<feature type="transmembrane region" description="Helical" evidence="10">
    <location>
        <begin position="274"/>
        <end position="300"/>
    </location>
</feature>
<dbReference type="SUPFAM" id="SSF161098">
    <property type="entry name" value="MetI-like"/>
    <property type="match status" value="1"/>
</dbReference>
<dbReference type="Gene3D" id="1.10.3720.10">
    <property type="entry name" value="MetI-like"/>
    <property type="match status" value="1"/>
</dbReference>
<evidence type="ECO:0000256" key="6">
    <source>
        <dbReference type="ARBA" id="ARBA00022989"/>
    </source>
</evidence>